<sequence length="155" mass="17016">MKCIVLLVFLSMLSLNMAAPQREVSVKKTEISVQKKFDRMAAPRQDRWVGGMIGPVGHPRDGRFGGVIGPIGHSRRDGLPPILPGSSGMGRDRRDGLPRILPGSPMVTMDRVGMNEPGGSKVFREVHKKKRVIDQASGKISEKTVDARSVRIKNH</sequence>
<proteinExistence type="predicted"/>
<dbReference type="EMBL" id="CATQJL010000001">
    <property type="protein sequence ID" value="CAJ0588633.1"/>
    <property type="molecule type" value="Genomic_DNA"/>
</dbReference>
<evidence type="ECO:0000313" key="3">
    <source>
        <dbReference type="EMBL" id="CAJ0588633.1"/>
    </source>
</evidence>
<organism evidence="3 4">
    <name type="scientific">Cylicocyclus nassatus</name>
    <name type="common">Nematode worm</name>
    <dbReference type="NCBI Taxonomy" id="53992"/>
    <lineage>
        <taxon>Eukaryota</taxon>
        <taxon>Metazoa</taxon>
        <taxon>Ecdysozoa</taxon>
        <taxon>Nematoda</taxon>
        <taxon>Chromadorea</taxon>
        <taxon>Rhabditida</taxon>
        <taxon>Rhabditina</taxon>
        <taxon>Rhabditomorpha</taxon>
        <taxon>Strongyloidea</taxon>
        <taxon>Strongylidae</taxon>
        <taxon>Cylicocyclus</taxon>
    </lineage>
</organism>
<dbReference type="AlphaFoldDB" id="A0AA36DJA4"/>
<feature type="signal peptide" evidence="2">
    <location>
        <begin position="1"/>
        <end position="18"/>
    </location>
</feature>
<dbReference type="Proteomes" id="UP001176961">
    <property type="component" value="Unassembled WGS sequence"/>
</dbReference>
<accession>A0AA36DJA4</accession>
<feature type="chain" id="PRO_5041204789" evidence="2">
    <location>
        <begin position="19"/>
        <end position="155"/>
    </location>
</feature>
<evidence type="ECO:0000256" key="2">
    <source>
        <dbReference type="SAM" id="SignalP"/>
    </source>
</evidence>
<gene>
    <name evidence="3" type="ORF">CYNAS_LOCUS616</name>
</gene>
<evidence type="ECO:0000256" key="1">
    <source>
        <dbReference type="SAM" id="MobiDB-lite"/>
    </source>
</evidence>
<name>A0AA36DJA4_CYLNA</name>
<evidence type="ECO:0000313" key="4">
    <source>
        <dbReference type="Proteomes" id="UP001176961"/>
    </source>
</evidence>
<protein>
    <submittedName>
        <fullName evidence="3">Uncharacterized protein</fullName>
    </submittedName>
</protein>
<keyword evidence="4" id="KW-1185">Reference proteome</keyword>
<comment type="caution">
    <text evidence="3">The sequence shown here is derived from an EMBL/GenBank/DDBJ whole genome shotgun (WGS) entry which is preliminary data.</text>
</comment>
<keyword evidence="2" id="KW-0732">Signal</keyword>
<reference evidence="3" key="1">
    <citation type="submission" date="2023-07" db="EMBL/GenBank/DDBJ databases">
        <authorList>
            <consortium name="CYATHOMIX"/>
        </authorList>
    </citation>
    <scope>NUCLEOTIDE SEQUENCE</scope>
    <source>
        <strain evidence="3">N/A</strain>
    </source>
</reference>
<feature type="region of interest" description="Disordered" evidence="1">
    <location>
        <begin position="60"/>
        <end position="105"/>
    </location>
</feature>